<reference evidence="1" key="1">
    <citation type="submission" date="2022-08" db="EMBL/GenBank/DDBJ databases">
        <authorList>
            <consortium name="DOE Joint Genome Institute"/>
            <person name="Min B."/>
            <person name="Riley R."/>
            <person name="Sierra-Patev S."/>
            <person name="Naranjo-Ortiz M."/>
            <person name="Looney B."/>
            <person name="Konkel Z."/>
            <person name="Slot J.C."/>
            <person name="Sakamoto Y."/>
            <person name="Steenwyk J.L."/>
            <person name="Rokas A."/>
            <person name="Carro J."/>
            <person name="Camarero S."/>
            <person name="Ferreira P."/>
            <person name="Molpeceres G."/>
            <person name="Ruiz-Duenas F.J."/>
            <person name="Serrano A."/>
            <person name="Henrissat B."/>
            <person name="Drula E."/>
            <person name="Hughes K.W."/>
            <person name="Mata J.L."/>
            <person name="Ishikawa N.K."/>
            <person name="Vargas-Isla R."/>
            <person name="Ushijima S."/>
            <person name="Smith C.A."/>
            <person name="Ahrendt S."/>
            <person name="Andreopoulos W."/>
            <person name="He G."/>
            <person name="Labutti K."/>
            <person name="Lipzen A."/>
            <person name="Ng V."/>
            <person name="Sandor L."/>
            <person name="Barry K."/>
            <person name="Martinez A.T."/>
            <person name="Xiao Y."/>
            <person name="Gibbons J.G."/>
            <person name="Terashima K."/>
            <person name="Hibbett D.S."/>
            <person name="Grigoriev I.V."/>
        </authorList>
    </citation>
    <scope>NUCLEOTIDE SEQUENCE</scope>
    <source>
        <strain evidence="1">TFB7829</strain>
    </source>
</reference>
<dbReference type="Proteomes" id="UP001163850">
    <property type="component" value="Unassembled WGS sequence"/>
</dbReference>
<organism evidence="1 2">
    <name type="scientific">Lentinula detonsa</name>
    <dbReference type="NCBI Taxonomy" id="2804962"/>
    <lineage>
        <taxon>Eukaryota</taxon>
        <taxon>Fungi</taxon>
        <taxon>Dikarya</taxon>
        <taxon>Basidiomycota</taxon>
        <taxon>Agaricomycotina</taxon>
        <taxon>Agaricomycetes</taxon>
        <taxon>Agaricomycetidae</taxon>
        <taxon>Agaricales</taxon>
        <taxon>Marasmiineae</taxon>
        <taxon>Omphalotaceae</taxon>
        <taxon>Lentinula</taxon>
    </lineage>
</organism>
<sequence>MAPFPVYPVDTASVSSYFSSFPVRSCEFNALPTIQKALDETIYSCTTPGSRERKKAVYRHSNPAGNIFGLSLALCEADRIGYVVKLIEFLCIVDDAMEDLPFEEACIEHSSLRQALHESYDDDRYGGQAVDLMKNFLRDLRKELVSLGDLSTALLLKTLDTSLRDRDSDDSEFTTLAEYIPYRKTNFDYDFVCQLLCWAMNIPLAVQNDPLARAYEHIIGVIVGLSNDYFSWEMERQQTTDRVRNAVPVLMKEHSVSEVQAKLMLKEVIIEEERKARKLRSDITSQSIKDEDLARYVSGMELFAAGYSFWCATCPRYHRPQKEENPVELNPGFSVAVEV</sequence>
<dbReference type="EMBL" id="MU802028">
    <property type="protein sequence ID" value="KAJ3983272.1"/>
    <property type="molecule type" value="Genomic_DNA"/>
</dbReference>
<comment type="caution">
    <text evidence="1">The sequence shown here is derived from an EMBL/GenBank/DDBJ whole genome shotgun (WGS) entry which is preliminary data.</text>
</comment>
<gene>
    <name evidence="1" type="ORF">F5890DRAFT_1443129</name>
</gene>
<dbReference type="SUPFAM" id="SSF48576">
    <property type="entry name" value="Terpenoid synthases"/>
    <property type="match status" value="1"/>
</dbReference>
<dbReference type="Pfam" id="PF19086">
    <property type="entry name" value="Terpene_syn_C_2"/>
    <property type="match status" value="1"/>
</dbReference>
<dbReference type="InterPro" id="IPR008949">
    <property type="entry name" value="Isoprenoid_synthase_dom_sf"/>
</dbReference>
<proteinExistence type="predicted"/>
<evidence type="ECO:0000313" key="2">
    <source>
        <dbReference type="Proteomes" id="UP001163850"/>
    </source>
</evidence>
<evidence type="ECO:0000313" key="1">
    <source>
        <dbReference type="EMBL" id="KAJ3983272.1"/>
    </source>
</evidence>
<name>A0AA38UQQ9_9AGAR</name>
<dbReference type="AlphaFoldDB" id="A0AA38UQQ9"/>
<accession>A0AA38UQQ9</accession>
<dbReference type="Gene3D" id="1.10.600.10">
    <property type="entry name" value="Farnesyl Diphosphate Synthase"/>
    <property type="match status" value="1"/>
</dbReference>
<protein>
    <submittedName>
        <fullName evidence="1">Isoprenoid synthase domain-containing protein</fullName>
    </submittedName>
</protein>